<keyword evidence="1" id="KW-0812">Transmembrane</keyword>
<keyword evidence="1" id="KW-1133">Transmembrane helix</keyword>
<sequence length="33" mass="4248">MKYNNRLVFITINILIFVIYYKYMQYIYTQLYT</sequence>
<keyword evidence="1" id="KW-0472">Membrane</keyword>
<evidence type="ECO:0000313" key="2">
    <source>
        <dbReference type="EMBL" id="ARW60438.1"/>
    </source>
</evidence>
<evidence type="ECO:0000256" key="1">
    <source>
        <dbReference type="SAM" id="Phobius"/>
    </source>
</evidence>
<keyword evidence="2" id="KW-0150">Chloroplast</keyword>
<organism evidence="2">
    <name type="scientific">Periphykon beckeri</name>
    <dbReference type="NCBI Taxonomy" id="2006982"/>
    <lineage>
        <taxon>Eukaryota</taxon>
        <taxon>Rhodophyta</taxon>
        <taxon>Florideophyceae</taxon>
        <taxon>Rhodymeniophycidae</taxon>
        <taxon>Ceramiales</taxon>
        <taxon>Rhodomelaceae</taxon>
        <taxon>Periphykon</taxon>
    </lineage>
</organism>
<dbReference type="RefSeq" id="YP_009392090.1">
    <property type="nucleotide sequence ID" value="NC_035261.1"/>
</dbReference>
<name>A0A1Z1M2Z1_9FLOR</name>
<reference evidence="2" key="1">
    <citation type="journal article" date="2017" name="J. Phycol.">
        <title>Analysis of chloroplast genomes and a supermatrix inform reclassification of the Rhodomelaceae (Rhodophyta).</title>
        <authorList>
            <person name="Diaz-Tapia P."/>
            <person name="Maggs C.A."/>
            <person name="West J.A."/>
            <person name="Verbruggen H."/>
        </authorList>
    </citation>
    <scope>NUCLEOTIDE SEQUENCE</scope>
    <source>
        <strain evidence="2">JH1427</strain>
    </source>
</reference>
<protein>
    <submittedName>
        <fullName evidence="2">Uncharacterized protein</fullName>
    </submittedName>
</protein>
<proteinExistence type="predicted"/>
<geneLocation type="chloroplast" evidence="2"/>
<accession>A0A1Z1M2Z1</accession>
<dbReference type="EMBL" id="MF101413">
    <property type="protein sequence ID" value="ARW60438.1"/>
    <property type="molecule type" value="Genomic_DNA"/>
</dbReference>
<gene>
    <name evidence="2" type="primary">orf33</name>
</gene>
<dbReference type="AlphaFoldDB" id="A0A1Z1M2Z1"/>
<feature type="transmembrane region" description="Helical" evidence="1">
    <location>
        <begin position="7"/>
        <end position="23"/>
    </location>
</feature>
<keyword evidence="2" id="KW-0934">Plastid</keyword>
<dbReference type="GeneID" id="33353564"/>